<feature type="compositionally biased region" description="Pro residues" evidence="8">
    <location>
        <begin position="279"/>
        <end position="289"/>
    </location>
</feature>
<dbReference type="Gene3D" id="3.40.50.10140">
    <property type="entry name" value="Toll/interleukin-1 receptor homology (TIR) domain"/>
    <property type="match status" value="1"/>
</dbReference>
<evidence type="ECO:0000256" key="5">
    <source>
        <dbReference type="ARBA" id="ARBA00023198"/>
    </source>
</evidence>
<sequence>MACPEPSLPGAFLRLSAAGQDKLLHLKHKLKALQPSCRGAGLLRAMVLLALGQDTEARLSLEALRSDPVARLVAHRWAGSDGPEAPEEPLEEAWAVARLYHLLAEEKLCPVSLPEAAYRVALQAFSTDARLPELQAEAQQRCGWDVADLGGFRPLCSDRVGLLLPSAPPSGTRSLPRPIRDSWNWSLAGPLRSTGSPASLASNLEISQSPTMALLTQPTSTPGPSKLSHQPAASLGGESVPMGRQEPEQVSWPPSVQTDPPQELPDSPAPQVPVADPGPGLPHPSAPPEPRAHCPVECSEVSEAPPSPPTPAQSLSPPTPEPPGDPSQDGTLLSGPGGDTASQKTRLKSPPPPAPQTPSPSPSSSLPSATPESTSSSLLPPGVASPEEEEEKFYGFVVLHARADEAVALRVRQKLEALGVPDGATFCEDFQVPGCSELSCLQDAIDRCAFTVLLLTQNFDCRLSLHQVTQALMSSFGRQGWQDSVVPFQPLETPRLTSDVSRLLSGLVPLDEHSQLFDRKVKGTFKKQRLQARRARWEKERQARAFRERRQHLEAERQQAADVHAAYSALVQTQLAWQVQMEQLQAAFGGVSLHAQVPLGAQVPFGGQVPLGVPPTWPACPGPRPPQWPAGTRPAAFLPAPPSPGLQPLIIQHAQMVQLGLSNHMWGQGGVQAPEDKSQEAD</sequence>
<comment type="function">
    <text evidence="6">Involved in innate immunity against invading pathogens. Adapter used by TLR3, TLR4 (through TICAM2) and TLR5 to mediate NF-kappa-B and interferon-regulatory factor (IRF) activation, and to induce apoptosis. Ligand binding to these receptors results in TRIF recruitment through its TIR domain. Distinct protein-interaction motifs allow recruitment of the effector proteins TBK1, TRAF6 and RIPK1, which in turn, lead to the activation of transcription factors IRF3 and IRF7, NF-kappa-B and FADD respectively. Phosphorylation by TBK1 on the pLxIS motif leads to recruitment and subsequent activation of the transcription factor IRF3 to induce expression of type I interferon and exert a potent immunity against invading pathogens. Component of a multi-helicase-TICAM1 complex that acts as a cytoplasmic sensor of viral double-stranded RNA (dsRNA) and plays a role in the activation of a cascade of antiviral responses including the induction of pro-inflammatory cytokines.</text>
</comment>
<dbReference type="InterPro" id="IPR046946">
    <property type="entry name" value="TCAM1/2"/>
</dbReference>
<dbReference type="Pfam" id="PF17798">
    <property type="entry name" value="TRIF-NTD"/>
    <property type="match status" value="1"/>
</dbReference>
<comment type="domain">
    <text evidence="6">The N-terminal region is essential for activation of the IFNB promoter activity.</text>
</comment>
<evidence type="ECO:0000256" key="2">
    <source>
        <dbReference type="ARBA" id="ARBA00022553"/>
    </source>
</evidence>
<evidence type="ECO:0000313" key="11">
    <source>
        <dbReference type="RefSeq" id="XP_012863134.1"/>
    </source>
</evidence>
<keyword evidence="10" id="KW-1185">Reference proteome</keyword>
<evidence type="ECO:0000256" key="8">
    <source>
        <dbReference type="SAM" id="MobiDB-lite"/>
    </source>
</evidence>
<dbReference type="InterPro" id="IPR040886">
    <property type="entry name" value="TRIF_N"/>
</dbReference>
<evidence type="ECO:0000256" key="6">
    <source>
        <dbReference type="PIRNR" id="PIRNR037744"/>
    </source>
</evidence>
<dbReference type="Proteomes" id="UP000694863">
    <property type="component" value="Unplaced"/>
</dbReference>
<evidence type="ECO:0000256" key="3">
    <source>
        <dbReference type="ARBA" id="ARBA00022588"/>
    </source>
</evidence>
<comment type="subcellular location">
    <subcellularLocation>
        <location evidence="6">Cytoplasmic vesicle</location>
        <location evidence="6">Autophagosome</location>
    </subcellularLocation>
    <subcellularLocation>
        <location evidence="6">Cytoplasm</location>
        <location evidence="6">Cytosol</location>
    </subcellularLocation>
    <subcellularLocation>
        <location evidence="6">Mitochondrion</location>
    </subcellularLocation>
</comment>
<name>A0ABM0ZTA0_ECHTE</name>
<feature type="domain" description="TIR" evidence="9">
    <location>
        <begin position="392"/>
        <end position="529"/>
    </location>
</feature>
<keyword evidence="6" id="KW-0968">Cytoplasmic vesicle</keyword>
<evidence type="ECO:0000256" key="4">
    <source>
        <dbReference type="ARBA" id="ARBA00022859"/>
    </source>
</evidence>
<feature type="compositionally biased region" description="Low complexity" evidence="8">
    <location>
        <begin position="362"/>
        <end position="381"/>
    </location>
</feature>
<feature type="compositionally biased region" description="Polar residues" evidence="8">
    <location>
        <begin position="214"/>
        <end position="223"/>
    </location>
</feature>
<protein>
    <recommendedName>
        <fullName evidence="6">TIR domain-containing adapter molecule 1</fullName>
        <shortName evidence="6">TICAM-1</shortName>
    </recommendedName>
</protein>
<dbReference type="Pfam" id="PF12721">
    <property type="entry name" value="RHIM"/>
    <property type="match status" value="1"/>
</dbReference>
<keyword evidence="7" id="KW-0175">Coiled coil</keyword>
<dbReference type="PRINTS" id="PR01217">
    <property type="entry name" value="PRICHEXTENSN"/>
</dbReference>
<feature type="compositionally biased region" description="Pro residues" evidence="8">
    <location>
        <begin position="305"/>
        <end position="325"/>
    </location>
</feature>
<feature type="compositionally biased region" description="Pro residues" evidence="8">
    <location>
        <begin position="349"/>
        <end position="361"/>
    </location>
</feature>
<accession>A0ABM0ZTA0</accession>
<dbReference type="PANTHER" id="PTHR47230:SF1">
    <property type="entry name" value="TIR DOMAIN-CONTAINING ADAPTER MOLECULE 1"/>
    <property type="match status" value="1"/>
</dbReference>
<dbReference type="SUPFAM" id="SSF52200">
    <property type="entry name" value="Toll/Interleukin receptor TIR domain"/>
    <property type="match status" value="1"/>
</dbReference>
<feature type="region of interest" description="Disordered" evidence="8">
    <location>
        <begin position="214"/>
        <end position="386"/>
    </location>
</feature>
<evidence type="ECO:0000313" key="10">
    <source>
        <dbReference type="Proteomes" id="UP000694863"/>
    </source>
</evidence>
<dbReference type="GeneID" id="101649346"/>
<comment type="subunit">
    <text evidence="6">Homodimer. Found in a multi-helicase-TICAM1 complex at least composed of DHX36, DDX1, DDX21 and TICAM1.</text>
</comment>
<dbReference type="InterPro" id="IPR035897">
    <property type="entry name" value="Toll_tir_struct_dom_sf"/>
</dbReference>
<dbReference type="PROSITE" id="PS50104">
    <property type="entry name" value="TIR"/>
    <property type="match status" value="1"/>
</dbReference>
<keyword evidence="4 6" id="KW-0391">Immunity</keyword>
<evidence type="ECO:0000259" key="9">
    <source>
        <dbReference type="PROSITE" id="PS50104"/>
    </source>
</evidence>
<dbReference type="RefSeq" id="XP_012863134.1">
    <property type="nucleotide sequence ID" value="XM_013007680.2"/>
</dbReference>
<feature type="coiled-coil region" evidence="7">
    <location>
        <begin position="536"/>
        <end position="563"/>
    </location>
</feature>
<evidence type="ECO:0000256" key="7">
    <source>
        <dbReference type="SAM" id="Coils"/>
    </source>
</evidence>
<organism evidence="10 11">
    <name type="scientific">Echinops telfairi</name>
    <name type="common">Lesser hedgehog tenrec</name>
    <dbReference type="NCBI Taxonomy" id="9371"/>
    <lineage>
        <taxon>Eukaryota</taxon>
        <taxon>Metazoa</taxon>
        <taxon>Chordata</taxon>
        <taxon>Craniata</taxon>
        <taxon>Vertebrata</taxon>
        <taxon>Euteleostomi</taxon>
        <taxon>Mammalia</taxon>
        <taxon>Eutheria</taxon>
        <taxon>Afrotheria</taxon>
        <taxon>Tenrecidae</taxon>
        <taxon>Tenrecinae</taxon>
        <taxon>Echinops</taxon>
    </lineage>
</organism>
<evidence type="ECO:0000256" key="1">
    <source>
        <dbReference type="ARBA" id="ARBA00022490"/>
    </source>
</evidence>
<proteinExistence type="predicted"/>
<keyword evidence="2" id="KW-0597">Phosphoprotein</keyword>
<dbReference type="Gene3D" id="1.25.40.780">
    <property type="match status" value="1"/>
</dbReference>
<keyword evidence="6" id="KW-0496">Mitochondrion</keyword>
<dbReference type="InterPro" id="IPR000157">
    <property type="entry name" value="TIR_dom"/>
</dbReference>
<keyword evidence="5 6" id="KW-0395">Inflammatory response</keyword>
<gene>
    <name evidence="11" type="primary">TICAM1</name>
</gene>
<keyword evidence="1 6" id="KW-0963">Cytoplasm</keyword>
<reference evidence="11" key="1">
    <citation type="submission" date="2025-08" db="UniProtKB">
        <authorList>
            <consortium name="RefSeq"/>
        </authorList>
    </citation>
    <scope>IDENTIFICATION</scope>
</reference>
<dbReference type="PANTHER" id="PTHR47230">
    <property type="entry name" value="TIR DOMAIN-CONTAINING ADAPTER MOLECULE 1"/>
    <property type="match status" value="1"/>
</dbReference>
<keyword evidence="6" id="KW-0053">Apoptosis</keyword>
<keyword evidence="3 6" id="KW-0399">Innate immunity</keyword>
<dbReference type="InterPro" id="IPR025735">
    <property type="entry name" value="RHIM"/>
</dbReference>